<keyword evidence="2" id="KW-0233">DNA recombination</keyword>
<comment type="caution">
    <text evidence="3">The sequence shown here is derived from an EMBL/GenBank/DDBJ whole genome shotgun (WGS) entry which is preliminary data.</text>
</comment>
<name>A0ABV9IFD6_9DEIO</name>
<dbReference type="InterPro" id="IPR011010">
    <property type="entry name" value="DNA_brk_join_enz"/>
</dbReference>
<dbReference type="InterPro" id="IPR013762">
    <property type="entry name" value="Integrase-like_cat_sf"/>
</dbReference>
<proteinExistence type="predicted"/>
<evidence type="ECO:0008006" key="5">
    <source>
        <dbReference type="Google" id="ProtNLM"/>
    </source>
</evidence>
<reference evidence="4" key="1">
    <citation type="journal article" date="2019" name="Int. J. Syst. Evol. Microbiol.">
        <title>The Global Catalogue of Microorganisms (GCM) 10K type strain sequencing project: providing services to taxonomists for standard genome sequencing and annotation.</title>
        <authorList>
            <consortium name="The Broad Institute Genomics Platform"/>
            <consortium name="The Broad Institute Genome Sequencing Center for Infectious Disease"/>
            <person name="Wu L."/>
            <person name="Ma J."/>
        </authorList>
    </citation>
    <scope>NUCLEOTIDE SEQUENCE [LARGE SCALE GENOMIC DNA]</scope>
    <source>
        <strain evidence="4">CCUG 55995</strain>
    </source>
</reference>
<dbReference type="SUPFAM" id="SSF56349">
    <property type="entry name" value="DNA breaking-rejoining enzymes"/>
    <property type="match status" value="1"/>
</dbReference>
<dbReference type="Gene3D" id="1.10.443.10">
    <property type="entry name" value="Intergrase catalytic core"/>
    <property type="match status" value="1"/>
</dbReference>
<organism evidence="3 4">
    <name type="scientific">Deinococcus hohokamensis</name>
    <dbReference type="NCBI Taxonomy" id="309883"/>
    <lineage>
        <taxon>Bacteria</taxon>
        <taxon>Thermotogati</taxon>
        <taxon>Deinococcota</taxon>
        <taxon>Deinococci</taxon>
        <taxon>Deinococcales</taxon>
        <taxon>Deinococcaceae</taxon>
        <taxon>Deinococcus</taxon>
    </lineage>
</organism>
<gene>
    <name evidence="3" type="ORF">ACFO0D_18485</name>
</gene>
<dbReference type="InterPro" id="IPR010998">
    <property type="entry name" value="Integrase_recombinase_N"/>
</dbReference>
<dbReference type="EMBL" id="JBHSEI010000015">
    <property type="protein sequence ID" value="MFC4640321.1"/>
    <property type="molecule type" value="Genomic_DNA"/>
</dbReference>
<protein>
    <recommendedName>
        <fullName evidence="5">Integrase</fullName>
    </recommendedName>
</protein>
<evidence type="ECO:0000256" key="2">
    <source>
        <dbReference type="ARBA" id="ARBA00023172"/>
    </source>
</evidence>
<keyword evidence="4" id="KW-1185">Reference proteome</keyword>
<dbReference type="RefSeq" id="WP_380063297.1">
    <property type="nucleotide sequence ID" value="NZ_JBHSEI010000015.1"/>
</dbReference>
<dbReference type="Gene3D" id="1.10.150.130">
    <property type="match status" value="1"/>
</dbReference>
<sequence>MHGTHYVRRLIEQQDYAGALDAPTPLLPGPPGGTTHINVLSGLRVYFKWLQEEGGSALNADLAQAQAYSQWLAARYAPATSKNRLSQVRTLYDLLQELGLFSGNPFRAVQGALNRPEEHRQVYSPEAVEQMLKFADAEERALVLLGAHAGLTGPEVSALKSEDLDLTKGTLQTTGRTLEASDDLL</sequence>
<accession>A0ABV9IFD6</accession>
<evidence type="ECO:0000313" key="4">
    <source>
        <dbReference type="Proteomes" id="UP001595952"/>
    </source>
</evidence>
<evidence type="ECO:0000313" key="3">
    <source>
        <dbReference type="EMBL" id="MFC4640321.1"/>
    </source>
</evidence>
<keyword evidence="1" id="KW-0238">DNA-binding</keyword>
<evidence type="ECO:0000256" key="1">
    <source>
        <dbReference type="ARBA" id="ARBA00023125"/>
    </source>
</evidence>
<dbReference type="Proteomes" id="UP001595952">
    <property type="component" value="Unassembled WGS sequence"/>
</dbReference>